<dbReference type="InterPro" id="IPR036052">
    <property type="entry name" value="TrpB-like_PALP_sf"/>
</dbReference>
<protein>
    <recommendedName>
        <fullName evidence="3">cysteine synthase</fullName>
        <ecNumber evidence="3">2.5.1.47</ecNumber>
    </recommendedName>
</protein>
<dbReference type="Pfam" id="PF00291">
    <property type="entry name" value="PALP"/>
    <property type="match status" value="1"/>
</dbReference>
<evidence type="ECO:0000256" key="6">
    <source>
        <dbReference type="ARBA" id="ARBA00022898"/>
    </source>
</evidence>
<dbReference type="SUPFAM" id="SSF53686">
    <property type="entry name" value="Tryptophan synthase beta subunit-like PLP-dependent enzymes"/>
    <property type="match status" value="1"/>
</dbReference>
<feature type="domain" description="Tryptophan synthase beta chain-like PALP" evidence="10">
    <location>
        <begin position="40"/>
        <end position="335"/>
    </location>
</feature>
<proteinExistence type="inferred from homology"/>
<evidence type="ECO:0000256" key="2">
    <source>
        <dbReference type="ARBA" id="ARBA00007103"/>
    </source>
</evidence>
<sequence length="370" mass="38499">MTLHETAHPAHAPGIDSTWTFETTARSLTGRRPVAGGVIDAIGDTPLIELSRFGAARGARARILGKAEFSNPLGSVKDRIVWGIIRAAEESGQLRPGALIVDITSGNTGIALAAIAAGRGYRTKFYLGDNTSPDKRLLLEAIGAEIVPVPNSLFLDPEALDLLFLRAQEENPGAFIADQLNNPANPATHYATTGPEIWRDTSGGVDVLVAGVGTGGTSAGAGRFLKEQKPALRLVVAEPGDASVPSEEVLYPEEIDGVHKVVDVEPEQLPGNYAPELVDEVIGVEASEAYAAAREVLHEEGLLVGPSSGANLEAAARLAQRPEHEGTTIVVILADTGERYLSAGVFGPRPAGDSGPGVPDGAGGSGPERR</sequence>
<evidence type="ECO:0000256" key="5">
    <source>
        <dbReference type="ARBA" id="ARBA00022679"/>
    </source>
</evidence>
<organism evidence="11 12">
    <name type="scientific">Brachybacterium faecium (strain ATCC 43885 / DSM 4810 / JCM 11609 / LMG 19847 / NBRC 14762 / NCIMB 9860 / 6-10)</name>
    <dbReference type="NCBI Taxonomy" id="446465"/>
    <lineage>
        <taxon>Bacteria</taxon>
        <taxon>Bacillati</taxon>
        <taxon>Actinomycetota</taxon>
        <taxon>Actinomycetes</taxon>
        <taxon>Micrococcales</taxon>
        <taxon>Dermabacteraceae</taxon>
        <taxon>Brachybacterium</taxon>
    </lineage>
</organism>
<dbReference type="Proteomes" id="UP000001919">
    <property type="component" value="Chromosome"/>
</dbReference>
<evidence type="ECO:0000256" key="8">
    <source>
        <dbReference type="ARBA" id="ARBA00047931"/>
    </source>
</evidence>
<gene>
    <name evidence="11" type="ordered locus">Bfae_09710</name>
</gene>
<dbReference type="Gene3D" id="3.40.50.1100">
    <property type="match status" value="2"/>
</dbReference>
<evidence type="ECO:0000259" key="10">
    <source>
        <dbReference type="Pfam" id="PF00291"/>
    </source>
</evidence>
<dbReference type="eggNOG" id="COG0031">
    <property type="taxonomic scope" value="Bacteria"/>
</dbReference>
<keyword evidence="7" id="KW-0198">Cysteine biosynthesis</keyword>
<evidence type="ECO:0000256" key="1">
    <source>
        <dbReference type="ARBA" id="ARBA00001933"/>
    </source>
</evidence>
<evidence type="ECO:0000256" key="3">
    <source>
        <dbReference type="ARBA" id="ARBA00012681"/>
    </source>
</evidence>
<keyword evidence="12" id="KW-1185">Reference proteome</keyword>
<accession>C7MAR2</accession>
<keyword evidence="4" id="KW-0028">Amino-acid biosynthesis</keyword>
<comment type="similarity">
    <text evidence="2">Belongs to the cysteine synthase/cystathionine beta-synthase family.</text>
</comment>
<comment type="cofactor">
    <cofactor evidence="1">
        <name>pyridoxal 5'-phosphate</name>
        <dbReference type="ChEBI" id="CHEBI:597326"/>
    </cofactor>
</comment>
<evidence type="ECO:0000313" key="11">
    <source>
        <dbReference type="EMBL" id="ACU84820.1"/>
    </source>
</evidence>
<evidence type="ECO:0000256" key="7">
    <source>
        <dbReference type="ARBA" id="ARBA00023192"/>
    </source>
</evidence>
<reference evidence="11 12" key="1">
    <citation type="journal article" date="2009" name="Stand. Genomic Sci.">
        <title>Complete genome sequence of Brachybacterium faecium type strain (Schefferle 6-10).</title>
        <authorList>
            <person name="Lapidus A."/>
            <person name="Pukall R."/>
            <person name="Labuttii K."/>
            <person name="Copeland A."/>
            <person name="Del Rio T.G."/>
            <person name="Nolan M."/>
            <person name="Chen F."/>
            <person name="Lucas S."/>
            <person name="Tice H."/>
            <person name="Cheng J.F."/>
            <person name="Bruce D."/>
            <person name="Goodwin L."/>
            <person name="Pitluck S."/>
            <person name="Rohde M."/>
            <person name="Goker M."/>
            <person name="Pati A."/>
            <person name="Ivanova N."/>
            <person name="Mavrommatis K."/>
            <person name="Chen A."/>
            <person name="Palaniappan K."/>
            <person name="D'haeseleer P."/>
            <person name="Chain P."/>
            <person name="Bristow J."/>
            <person name="Eisen J.A."/>
            <person name="Markowitz V."/>
            <person name="Hugenholtz P."/>
            <person name="Kyrpides N.C."/>
            <person name="Klenk H.P."/>
        </authorList>
    </citation>
    <scope>NUCLEOTIDE SEQUENCE [LARGE SCALE GENOMIC DNA]</scope>
    <source>
        <strain evidence="12">ATCC 43885 / DSM 4810 / JCM 11609 / LMG 19847 / NBRC 14762 / NCIMB 9860 / 6-10</strain>
    </source>
</reference>
<dbReference type="InterPro" id="IPR001926">
    <property type="entry name" value="TrpB-like_PALP"/>
</dbReference>
<dbReference type="KEGG" id="bfa:Bfae_09710"/>
<dbReference type="PATRIC" id="fig|446465.5.peg.964"/>
<dbReference type="HOGENOM" id="CLU_021018_1_0_11"/>
<keyword evidence="6" id="KW-0663">Pyridoxal phosphate</keyword>
<feature type="compositionally biased region" description="Gly residues" evidence="9">
    <location>
        <begin position="354"/>
        <end position="370"/>
    </location>
</feature>
<dbReference type="CDD" id="cd01561">
    <property type="entry name" value="CBS_like"/>
    <property type="match status" value="1"/>
</dbReference>
<name>C7MAR2_BRAFD</name>
<dbReference type="PANTHER" id="PTHR10314">
    <property type="entry name" value="CYSTATHIONINE BETA-SYNTHASE"/>
    <property type="match status" value="1"/>
</dbReference>
<dbReference type="AlphaFoldDB" id="C7MAR2"/>
<evidence type="ECO:0000313" key="12">
    <source>
        <dbReference type="Proteomes" id="UP000001919"/>
    </source>
</evidence>
<dbReference type="STRING" id="446465.Bfae_09710"/>
<comment type="catalytic activity">
    <reaction evidence="8">
        <text>O-acetyl-L-serine + hydrogen sulfide = L-cysteine + acetate</text>
        <dbReference type="Rhea" id="RHEA:14829"/>
        <dbReference type="ChEBI" id="CHEBI:29919"/>
        <dbReference type="ChEBI" id="CHEBI:30089"/>
        <dbReference type="ChEBI" id="CHEBI:35235"/>
        <dbReference type="ChEBI" id="CHEBI:58340"/>
        <dbReference type="EC" id="2.5.1.47"/>
    </reaction>
</comment>
<dbReference type="EMBL" id="CP001643">
    <property type="protein sequence ID" value="ACU84820.1"/>
    <property type="molecule type" value="Genomic_DNA"/>
</dbReference>
<evidence type="ECO:0000256" key="9">
    <source>
        <dbReference type="SAM" id="MobiDB-lite"/>
    </source>
</evidence>
<evidence type="ECO:0000256" key="4">
    <source>
        <dbReference type="ARBA" id="ARBA00022605"/>
    </source>
</evidence>
<keyword evidence="5" id="KW-0808">Transferase</keyword>
<dbReference type="EC" id="2.5.1.47" evidence="3"/>
<feature type="region of interest" description="Disordered" evidence="9">
    <location>
        <begin position="345"/>
        <end position="370"/>
    </location>
</feature>
<dbReference type="FunFam" id="3.40.50.1100:FF:000006">
    <property type="entry name" value="Cysteine synthase"/>
    <property type="match status" value="1"/>
</dbReference>
<dbReference type="GO" id="GO:0004124">
    <property type="term" value="F:cysteine synthase activity"/>
    <property type="evidence" value="ECO:0007669"/>
    <property type="project" value="UniProtKB-EC"/>
</dbReference>
<dbReference type="OrthoDB" id="9805733at2"/>
<dbReference type="InterPro" id="IPR050214">
    <property type="entry name" value="Cys_Synth/Cystath_Beta-Synth"/>
</dbReference>